<reference evidence="2 3" key="1">
    <citation type="submission" date="2018-10" db="EMBL/GenBank/DDBJ databases">
        <title>Robbsia sp. DHC34, isolated from soil.</title>
        <authorList>
            <person name="Gao Z.-H."/>
            <person name="Qiu L.-H."/>
        </authorList>
    </citation>
    <scope>NUCLEOTIDE SEQUENCE [LARGE SCALE GENOMIC DNA]</scope>
    <source>
        <strain evidence="2 3">DHC34</strain>
    </source>
</reference>
<dbReference type="Proteomes" id="UP000270342">
    <property type="component" value="Unassembled WGS sequence"/>
</dbReference>
<evidence type="ECO:0000313" key="2">
    <source>
        <dbReference type="EMBL" id="RKP47070.1"/>
    </source>
</evidence>
<name>A0A494X9D2_9BURK</name>
<accession>A0A494X9D2</accession>
<keyword evidence="1" id="KW-0812">Transmembrane</keyword>
<dbReference type="AlphaFoldDB" id="A0A494X9D2"/>
<dbReference type="EMBL" id="RBZU01000013">
    <property type="protein sequence ID" value="RKP47070.1"/>
    <property type="molecule type" value="Genomic_DNA"/>
</dbReference>
<protein>
    <submittedName>
        <fullName evidence="2">Uncharacterized protein</fullName>
    </submittedName>
</protein>
<keyword evidence="3" id="KW-1185">Reference proteome</keyword>
<organism evidence="2 3">
    <name type="scientific">Pararobbsia silviterrae</name>
    <dbReference type="NCBI Taxonomy" id="1792498"/>
    <lineage>
        <taxon>Bacteria</taxon>
        <taxon>Pseudomonadati</taxon>
        <taxon>Pseudomonadota</taxon>
        <taxon>Betaproteobacteria</taxon>
        <taxon>Burkholderiales</taxon>
        <taxon>Burkholderiaceae</taxon>
        <taxon>Pararobbsia</taxon>
    </lineage>
</organism>
<comment type="caution">
    <text evidence="2">The sequence shown here is derived from an EMBL/GenBank/DDBJ whole genome shotgun (WGS) entry which is preliminary data.</text>
</comment>
<dbReference type="RefSeq" id="WP_121089850.1">
    <property type="nucleotide sequence ID" value="NZ_RBZU01000013.1"/>
</dbReference>
<gene>
    <name evidence="2" type="ORF">D7S86_23235</name>
</gene>
<sequence>MTQPNPSPNRERRSREAIYVIALRHWLVPILVFAYGISVFVIGVCHGEGGLHWPHQHLRPYRATRDLPINTRLEAIDVKHPESDFSSQFWSVPDFERQMKGRYTTEAIRAGAEIDPGSLASVPHVQADVRMIALEDAKGWSSFLNAGSQIRVCDSTKTCTSSVHTVEAVYCDASKVPVCYAAVDTAGDPKDIPVLENHDLRIIPVKF</sequence>
<evidence type="ECO:0000313" key="3">
    <source>
        <dbReference type="Proteomes" id="UP000270342"/>
    </source>
</evidence>
<evidence type="ECO:0000256" key="1">
    <source>
        <dbReference type="SAM" id="Phobius"/>
    </source>
</evidence>
<keyword evidence="1" id="KW-0472">Membrane</keyword>
<feature type="transmembrane region" description="Helical" evidence="1">
    <location>
        <begin position="21"/>
        <end position="44"/>
    </location>
</feature>
<proteinExistence type="predicted"/>
<keyword evidence="1" id="KW-1133">Transmembrane helix</keyword>